<name>A0AAU7ZT82_9BACT</name>
<evidence type="ECO:0000256" key="1">
    <source>
        <dbReference type="ARBA" id="ARBA00023015"/>
    </source>
</evidence>
<dbReference type="PANTHER" id="PTHR11019:SF159">
    <property type="entry name" value="TRANSCRIPTIONAL REGULATOR-RELATED"/>
    <property type="match status" value="1"/>
</dbReference>
<dbReference type="GO" id="GO:0043565">
    <property type="term" value="F:sequence-specific DNA binding"/>
    <property type="evidence" value="ECO:0007669"/>
    <property type="project" value="InterPro"/>
</dbReference>
<evidence type="ECO:0000256" key="3">
    <source>
        <dbReference type="ARBA" id="ARBA00023163"/>
    </source>
</evidence>
<keyword evidence="1" id="KW-0805">Transcription regulation</keyword>
<dbReference type="InterPro" id="IPR014710">
    <property type="entry name" value="RmlC-like_jellyroll"/>
</dbReference>
<dbReference type="SUPFAM" id="SSF51182">
    <property type="entry name" value="RmlC-like cupins"/>
    <property type="match status" value="1"/>
</dbReference>
<dbReference type="Gene3D" id="1.10.10.60">
    <property type="entry name" value="Homeodomain-like"/>
    <property type="match status" value="2"/>
</dbReference>
<dbReference type="SUPFAM" id="SSF46689">
    <property type="entry name" value="Homeodomain-like"/>
    <property type="match status" value="1"/>
</dbReference>
<reference evidence="5" key="1">
    <citation type="submission" date="2023-08" db="EMBL/GenBank/DDBJ databases">
        <authorList>
            <person name="Messyasz A."/>
            <person name="Mannisto M.K."/>
            <person name="Kerkhof L.J."/>
            <person name="Haggblom M."/>
        </authorList>
    </citation>
    <scope>NUCLEOTIDE SEQUENCE</scope>
    <source>
        <strain evidence="5">X5P6</strain>
    </source>
</reference>
<dbReference type="InterPro" id="IPR011051">
    <property type="entry name" value="RmlC_Cupin_sf"/>
</dbReference>
<keyword evidence="3" id="KW-0804">Transcription</keyword>
<keyword evidence="2" id="KW-0238">DNA-binding</keyword>
<gene>
    <name evidence="5" type="ORF">RBB77_04540</name>
</gene>
<dbReference type="RefSeq" id="WP_353065045.1">
    <property type="nucleotide sequence ID" value="NZ_CP132942.1"/>
</dbReference>
<dbReference type="PANTHER" id="PTHR11019">
    <property type="entry name" value="HTH-TYPE TRANSCRIPTIONAL REGULATOR NIMR"/>
    <property type="match status" value="1"/>
</dbReference>
<dbReference type="KEGG" id="tpsc:RBB77_04540"/>
<dbReference type="InterPro" id="IPR018060">
    <property type="entry name" value="HTH_AraC"/>
</dbReference>
<dbReference type="Gene3D" id="2.60.120.10">
    <property type="entry name" value="Jelly Rolls"/>
    <property type="match status" value="1"/>
</dbReference>
<dbReference type="InterPro" id="IPR009057">
    <property type="entry name" value="Homeodomain-like_sf"/>
</dbReference>
<dbReference type="SMART" id="SM00342">
    <property type="entry name" value="HTH_ARAC"/>
    <property type="match status" value="1"/>
</dbReference>
<evidence type="ECO:0000259" key="4">
    <source>
        <dbReference type="PROSITE" id="PS01124"/>
    </source>
</evidence>
<dbReference type="Pfam" id="PF12833">
    <property type="entry name" value="HTH_18"/>
    <property type="match status" value="1"/>
</dbReference>
<dbReference type="InterPro" id="IPR018062">
    <property type="entry name" value="HTH_AraC-typ_CS"/>
</dbReference>
<evidence type="ECO:0000313" key="5">
    <source>
        <dbReference type="EMBL" id="XCB34166.1"/>
    </source>
</evidence>
<dbReference type="GO" id="GO:0003700">
    <property type="term" value="F:DNA-binding transcription factor activity"/>
    <property type="evidence" value="ECO:0007669"/>
    <property type="project" value="InterPro"/>
</dbReference>
<evidence type="ECO:0000256" key="2">
    <source>
        <dbReference type="ARBA" id="ARBA00023125"/>
    </source>
</evidence>
<sequence length="265" mass="29979">MRHNKILREFDPKRGVSVATLAYEYSAGFHVPEHAHGADQLIYAVRGVMEVFSGQSMWLVPPRFALWVPAKTYHHIHMPGAVSMRTLYFRPGLVRMRSSGTTVLHVTPLLRELTLETVRIGELRMKQHHERALRDLVILHLEVASPVPTFVALPGDERALHVAQAVLSAPEQTKSLAAICSDAGVSVRTIQRVFRKDTGTSFELWRRQVRLTKAVELLVQGRSVKEIAFCIGYRQPSAFVEIFRRTFGMPPKAWAARLEKLNPES</sequence>
<feature type="domain" description="HTH araC/xylS-type" evidence="4">
    <location>
        <begin position="157"/>
        <end position="257"/>
    </location>
</feature>
<dbReference type="AlphaFoldDB" id="A0AAU7ZT82"/>
<accession>A0AAU7ZT82</accession>
<dbReference type="PROSITE" id="PS00041">
    <property type="entry name" value="HTH_ARAC_FAMILY_1"/>
    <property type="match status" value="1"/>
</dbReference>
<organism evidence="5">
    <name type="scientific">Tunturiibacter psychrotolerans</name>
    <dbReference type="NCBI Taxonomy" id="3069686"/>
    <lineage>
        <taxon>Bacteria</taxon>
        <taxon>Pseudomonadati</taxon>
        <taxon>Acidobacteriota</taxon>
        <taxon>Terriglobia</taxon>
        <taxon>Terriglobales</taxon>
        <taxon>Acidobacteriaceae</taxon>
        <taxon>Tunturiibacter</taxon>
    </lineage>
</organism>
<dbReference type="PROSITE" id="PS01124">
    <property type="entry name" value="HTH_ARAC_FAMILY_2"/>
    <property type="match status" value="1"/>
</dbReference>
<reference evidence="5" key="2">
    <citation type="journal article" date="2024" name="Environ. Microbiol.">
        <title>Genome analysis and description of Tunturibacter gen. nov. expands the diversity of Terriglobia in tundra soils.</title>
        <authorList>
            <person name="Messyasz A."/>
            <person name="Mannisto M.K."/>
            <person name="Kerkhof L.J."/>
            <person name="Haggblom M.M."/>
        </authorList>
    </citation>
    <scope>NUCLEOTIDE SEQUENCE</scope>
    <source>
        <strain evidence="5">X5P6</strain>
    </source>
</reference>
<dbReference type="CDD" id="cd06124">
    <property type="entry name" value="cupin_NimR-like_N"/>
    <property type="match status" value="1"/>
</dbReference>
<proteinExistence type="predicted"/>
<dbReference type="Pfam" id="PF02311">
    <property type="entry name" value="AraC_binding"/>
    <property type="match status" value="1"/>
</dbReference>
<dbReference type="InterPro" id="IPR003313">
    <property type="entry name" value="AraC-bd"/>
</dbReference>
<protein>
    <submittedName>
        <fullName evidence="5">Helix-turn-helix transcriptional regulator</fullName>
    </submittedName>
</protein>
<dbReference type="EMBL" id="CP132942">
    <property type="protein sequence ID" value="XCB34166.1"/>
    <property type="molecule type" value="Genomic_DNA"/>
</dbReference>